<evidence type="ECO:0000313" key="3">
    <source>
        <dbReference type="Proteomes" id="UP000503088"/>
    </source>
</evidence>
<proteinExistence type="predicted"/>
<feature type="transmembrane region" description="Helical" evidence="1">
    <location>
        <begin position="161"/>
        <end position="182"/>
    </location>
</feature>
<dbReference type="RefSeq" id="WP_173221108.1">
    <property type="nucleotide sequence ID" value="NZ_CP048104.1"/>
</dbReference>
<name>A0A7D4CEJ0_9BACL</name>
<gene>
    <name evidence="2" type="ORF">GXN76_05105</name>
</gene>
<dbReference type="KEGG" id="kpul:GXN76_05105"/>
<feature type="transmembrane region" description="Helical" evidence="1">
    <location>
        <begin position="189"/>
        <end position="208"/>
    </location>
</feature>
<dbReference type="PANTHER" id="PTHR37305:SF1">
    <property type="entry name" value="MEMBRANE PROTEIN"/>
    <property type="match status" value="1"/>
</dbReference>
<dbReference type="EMBL" id="CP048104">
    <property type="protein sequence ID" value="QKG83914.1"/>
    <property type="molecule type" value="Genomic_DNA"/>
</dbReference>
<evidence type="ECO:0000256" key="1">
    <source>
        <dbReference type="SAM" id="Phobius"/>
    </source>
</evidence>
<dbReference type="Proteomes" id="UP000503088">
    <property type="component" value="Chromosome"/>
</dbReference>
<keyword evidence="1" id="KW-0812">Transmembrane</keyword>
<keyword evidence="1" id="KW-0472">Membrane</keyword>
<dbReference type="PANTHER" id="PTHR37305">
    <property type="entry name" value="INTEGRAL MEMBRANE PROTEIN-RELATED"/>
    <property type="match status" value="1"/>
</dbReference>
<feature type="transmembrane region" description="Helical" evidence="1">
    <location>
        <begin position="17"/>
        <end position="36"/>
    </location>
</feature>
<feature type="transmembrane region" description="Helical" evidence="1">
    <location>
        <begin position="246"/>
        <end position="266"/>
    </location>
</feature>
<dbReference type="AlphaFoldDB" id="A0A7D4CEJ0"/>
<organism evidence="2 3">
    <name type="scientific">Kroppenstedtia pulmonis</name>
    <dbReference type="NCBI Taxonomy" id="1380685"/>
    <lineage>
        <taxon>Bacteria</taxon>
        <taxon>Bacillati</taxon>
        <taxon>Bacillota</taxon>
        <taxon>Bacilli</taxon>
        <taxon>Bacillales</taxon>
        <taxon>Thermoactinomycetaceae</taxon>
        <taxon>Kroppenstedtia</taxon>
    </lineage>
</organism>
<reference evidence="2 3" key="1">
    <citation type="submission" date="2020-01" db="EMBL/GenBank/DDBJ databases">
        <authorList>
            <person name="Gulvik C.A."/>
            <person name="Batra D.G."/>
        </authorList>
    </citation>
    <scope>NUCLEOTIDE SEQUENCE [LARGE SCALE GENOMIC DNA]</scope>
    <source>
        <strain evidence="2 3">W9323</strain>
    </source>
</reference>
<feature type="transmembrane region" description="Helical" evidence="1">
    <location>
        <begin position="101"/>
        <end position="134"/>
    </location>
</feature>
<sequence length="273" mass="31384">MLALIRSEWERLWCRKLTWLLFGLIPVMTIAGARYMKGEHAHLSPDKPQYAVFHNFPVLALAEMLITAVNLILILWLIVSMTQEYRTGQLRMVMLRSYSPVAIFSAKWLTVIAALFLYLAVFFMVSYITGWFLLPKTESLTLFYHPGTATGWEAFWYNLQYYGMAFITLIVMSSIIMCIAVASPTSTTAIGISLGFVLVSFGYIHILQMFTMNYPVHPKWYYLSLVQIQYEGITLLLAVKPMLGKWISMVLATYGGVFMGTSWLLVRRQDRFM</sequence>
<protein>
    <submittedName>
        <fullName evidence="2">ABC transporter permease subunit</fullName>
    </submittedName>
</protein>
<keyword evidence="1" id="KW-1133">Transmembrane helix</keyword>
<evidence type="ECO:0000313" key="2">
    <source>
        <dbReference type="EMBL" id="QKG83914.1"/>
    </source>
</evidence>
<keyword evidence="3" id="KW-1185">Reference proteome</keyword>
<accession>A0A7D4CEJ0</accession>
<feature type="transmembrane region" description="Helical" evidence="1">
    <location>
        <begin position="56"/>
        <end position="80"/>
    </location>
</feature>